<dbReference type="Proteomes" id="UP000188276">
    <property type="component" value="Unassembled WGS sequence"/>
</dbReference>
<proteinExistence type="predicted"/>
<dbReference type="EMBL" id="FULE01000064">
    <property type="protein sequence ID" value="SJN59847.1"/>
    <property type="molecule type" value="Genomic_DNA"/>
</dbReference>
<reference evidence="2" key="1">
    <citation type="submission" date="2017-02" db="EMBL/GenBank/DDBJ databases">
        <authorList>
            <person name="Rodrigo-Torres L."/>
            <person name="Arahal R.D."/>
            <person name="Lucena T."/>
        </authorList>
    </citation>
    <scope>NUCLEOTIDE SEQUENCE [LARGE SCALE GENOMIC DNA]</scope>
    <source>
        <strain evidence="2">CECT 7878</strain>
    </source>
</reference>
<protein>
    <submittedName>
        <fullName evidence="1">Uncharacterized protein</fullName>
    </submittedName>
</protein>
<accession>A0A1R4LU41</accession>
<keyword evidence="2" id="KW-1185">Reference proteome</keyword>
<evidence type="ECO:0000313" key="1">
    <source>
        <dbReference type="EMBL" id="SJN59847.1"/>
    </source>
</evidence>
<gene>
    <name evidence="1" type="ORF">VR7878_03746</name>
</gene>
<sequence>MKQKKNNDRKHINQTGELVFHSQHILNKYLYDQYN</sequence>
<evidence type="ECO:0000313" key="2">
    <source>
        <dbReference type="Proteomes" id="UP000188276"/>
    </source>
</evidence>
<name>A0A1R4LU41_VIBR1</name>
<dbReference type="AlphaFoldDB" id="A0A1R4LU41"/>
<organism evidence="1 2">
    <name type="scientific">Vibrio ruber (strain DSM 16370 / JCM 11486 / BCRC 17186 / CECT 7878 / LMG 23124 / VR1)</name>
    <dbReference type="NCBI Taxonomy" id="1123498"/>
    <lineage>
        <taxon>Bacteria</taxon>
        <taxon>Pseudomonadati</taxon>
        <taxon>Pseudomonadota</taxon>
        <taxon>Gammaproteobacteria</taxon>
        <taxon>Vibrionales</taxon>
        <taxon>Vibrionaceae</taxon>
        <taxon>Vibrio</taxon>
    </lineage>
</organism>